<feature type="region of interest" description="Disordered" evidence="1">
    <location>
        <begin position="1"/>
        <end position="21"/>
    </location>
</feature>
<keyword evidence="3" id="KW-1185">Reference proteome</keyword>
<evidence type="ECO:0000313" key="3">
    <source>
        <dbReference type="Proteomes" id="UP000887159"/>
    </source>
</evidence>
<dbReference type="Proteomes" id="UP000887159">
    <property type="component" value="Unassembled WGS sequence"/>
</dbReference>
<sequence length="166" mass="18980">MNHHRIEYQEGSNQPRVTTERGTERWKVNLTDHLVFFFTNDPMIAGTPMTVVVIEKQLSELKFVFSIPCRPSGIVVSNADYGALGAAFESWVRHGCLCRNPSLIWDVCFTLTSTHNLYLYLTTFVIVVKAPKSEGVVDPKSGERRLVSLLFEWQQGEERRSERGFL</sequence>
<evidence type="ECO:0000313" key="2">
    <source>
        <dbReference type="EMBL" id="GFY12712.1"/>
    </source>
</evidence>
<protein>
    <submittedName>
        <fullName evidence="2">Uncharacterized protein</fullName>
    </submittedName>
</protein>
<reference evidence="2" key="1">
    <citation type="submission" date="2020-08" db="EMBL/GenBank/DDBJ databases">
        <title>Multicomponent nature underlies the extraordinary mechanical properties of spider dragline silk.</title>
        <authorList>
            <person name="Kono N."/>
            <person name="Nakamura H."/>
            <person name="Mori M."/>
            <person name="Yoshida Y."/>
            <person name="Ohtoshi R."/>
            <person name="Malay A.D."/>
            <person name="Moran D.A.P."/>
            <person name="Tomita M."/>
            <person name="Numata K."/>
            <person name="Arakawa K."/>
        </authorList>
    </citation>
    <scope>NUCLEOTIDE SEQUENCE</scope>
</reference>
<evidence type="ECO:0000256" key="1">
    <source>
        <dbReference type="SAM" id="MobiDB-lite"/>
    </source>
</evidence>
<proteinExistence type="predicted"/>
<dbReference type="EMBL" id="BMAU01021315">
    <property type="protein sequence ID" value="GFY12712.1"/>
    <property type="molecule type" value="Genomic_DNA"/>
</dbReference>
<name>A0A8X6VBZ5_TRICX</name>
<accession>A0A8X6VBZ5</accession>
<organism evidence="2 3">
    <name type="scientific">Trichonephila clavipes</name>
    <name type="common">Golden silk orbweaver</name>
    <name type="synonym">Nephila clavipes</name>
    <dbReference type="NCBI Taxonomy" id="2585209"/>
    <lineage>
        <taxon>Eukaryota</taxon>
        <taxon>Metazoa</taxon>
        <taxon>Ecdysozoa</taxon>
        <taxon>Arthropoda</taxon>
        <taxon>Chelicerata</taxon>
        <taxon>Arachnida</taxon>
        <taxon>Araneae</taxon>
        <taxon>Araneomorphae</taxon>
        <taxon>Entelegynae</taxon>
        <taxon>Araneoidea</taxon>
        <taxon>Nephilidae</taxon>
        <taxon>Trichonephila</taxon>
    </lineage>
</organism>
<gene>
    <name evidence="2" type="ORF">TNCV_2449031</name>
</gene>
<dbReference type="AlphaFoldDB" id="A0A8X6VBZ5"/>
<comment type="caution">
    <text evidence="2">The sequence shown here is derived from an EMBL/GenBank/DDBJ whole genome shotgun (WGS) entry which is preliminary data.</text>
</comment>